<dbReference type="SUPFAM" id="SSF53041">
    <property type="entry name" value="Resolvase-like"/>
    <property type="match status" value="1"/>
</dbReference>
<dbReference type="GO" id="GO:0003677">
    <property type="term" value="F:DNA binding"/>
    <property type="evidence" value="ECO:0007669"/>
    <property type="project" value="InterPro"/>
</dbReference>
<dbReference type="Pfam" id="PF00239">
    <property type="entry name" value="Resolvase"/>
    <property type="match status" value="1"/>
</dbReference>
<keyword evidence="4" id="KW-1185">Reference proteome</keyword>
<feature type="compositionally biased region" description="Basic and acidic residues" evidence="1">
    <location>
        <begin position="9"/>
        <end position="19"/>
    </location>
</feature>
<dbReference type="PANTHER" id="PTHR30461">
    <property type="entry name" value="DNA-INVERTASE FROM LAMBDOID PROPHAGE"/>
    <property type="match status" value="1"/>
</dbReference>
<dbReference type="Proteomes" id="UP000641588">
    <property type="component" value="Unassembled WGS sequence"/>
</dbReference>
<dbReference type="InterPro" id="IPR036162">
    <property type="entry name" value="Resolvase-like_N_sf"/>
</dbReference>
<protein>
    <recommendedName>
        <fullName evidence="2">Resolvase/invertase-type recombinase catalytic domain-containing protein</fullName>
    </recommendedName>
</protein>
<dbReference type="GO" id="GO:0000150">
    <property type="term" value="F:DNA strand exchange activity"/>
    <property type="evidence" value="ECO:0007669"/>
    <property type="project" value="InterPro"/>
</dbReference>
<organism evidence="3 4">
    <name type="scientific">Paenibacillus foliorum</name>
    <dbReference type="NCBI Taxonomy" id="2654974"/>
    <lineage>
        <taxon>Bacteria</taxon>
        <taxon>Bacillati</taxon>
        <taxon>Bacillota</taxon>
        <taxon>Bacilli</taxon>
        <taxon>Bacillales</taxon>
        <taxon>Paenibacillaceae</taxon>
        <taxon>Paenibacillus</taxon>
    </lineage>
</organism>
<dbReference type="InterPro" id="IPR006119">
    <property type="entry name" value="Resolv_N"/>
</dbReference>
<feature type="region of interest" description="Disordered" evidence="1">
    <location>
        <begin position="1"/>
        <end position="21"/>
    </location>
</feature>
<dbReference type="Gene3D" id="3.40.50.1390">
    <property type="entry name" value="Resolvase, N-terminal catalytic domain"/>
    <property type="match status" value="1"/>
</dbReference>
<comment type="caution">
    <text evidence="3">The sequence shown here is derived from an EMBL/GenBank/DDBJ whole genome shotgun (WGS) entry which is preliminary data.</text>
</comment>
<dbReference type="SMART" id="SM00857">
    <property type="entry name" value="Resolvase"/>
    <property type="match status" value="1"/>
</dbReference>
<evidence type="ECO:0000313" key="3">
    <source>
        <dbReference type="EMBL" id="NOU96327.1"/>
    </source>
</evidence>
<name>A0A972GT93_9BACL</name>
<evidence type="ECO:0000259" key="2">
    <source>
        <dbReference type="PROSITE" id="PS51736"/>
    </source>
</evidence>
<dbReference type="InterPro" id="IPR050639">
    <property type="entry name" value="SSR_resolvase"/>
</dbReference>
<dbReference type="RefSeq" id="WP_171654562.1">
    <property type="nucleotide sequence ID" value="NZ_WHOD01000097.1"/>
</dbReference>
<dbReference type="EMBL" id="WHOD01000097">
    <property type="protein sequence ID" value="NOU96327.1"/>
    <property type="molecule type" value="Genomic_DNA"/>
</dbReference>
<accession>A0A972GT93</accession>
<evidence type="ECO:0000256" key="1">
    <source>
        <dbReference type="SAM" id="MobiDB-lite"/>
    </source>
</evidence>
<dbReference type="PROSITE" id="PS51736">
    <property type="entry name" value="RECOMBINASES_3"/>
    <property type="match status" value="1"/>
</dbReference>
<reference evidence="3" key="1">
    <citation type="submission" date="2019-10" db="EMBL/GenBank/DDBJ databases">
        <title>Description of Paenibacillus glebae sp. nov.</title>
        <authorList>
            <person name="Carlier A."/>
            <person name="Qi S."/>
        </authorList>
    </citation>
    <scope>NUCLEOTIDE SEQUENCE</scope>
    <source>
        <strain evidence="3">LMG 31456</strain>
    </source>
</reference>
<feature type="domain" description="Resolvase/invertase-type recombinase catalytic" evidence="2">
    <location>
        <begin position="2"/>
        <end position="123"/>
    </location>
</feature>
<gene>
    <name evidence="3" type="ORF">GC093_24365</name>
</gene>
<proteinExistence type="predicted"/>
<evidence type="ECO:0000313" key="4">
    <source>
        <dbReference type="Proteomes" id="UP000641588"/>
    </source>
</evidence>
<dbReference type="PANTHER" id="PTHR30461:SF23">
    <property type="entry name" value="DNA RECOMBINASE-RELATED"/>
    <property type="match status" value="1"/>
</dbReference>
<sequence length="123" mass="14340">MKAINYDRVSTDEQAKEGHSLGAQQDRNISFIHSQGWDYIDSYIDDGYSAKDLNRPAIQRLLKDAEQKKFDVVVVYRLDRLVRSVVDLHYVLKHFDKHGIMYKSVTEIYDTTMVMGVKKRKQG</sequence>
<dbReference type="AlphaFoldDB" id="A0A972GT93"/>
<dbReference type="CDD" id="cd00338">
    <property type="entry name" value="Ser_Recombinase"/>
    <property type="match status" value="1"/>
</dbReference>